<dbReference type="VEuPathDB" id="GiardiaDB:QR46_1919"/>
<feature type="transmembrane region" description="Helical" evidence="1">
    <location>
        <begin position="28"/>
        <end position="51"/>
    </location>
</feature>
<evidence type="ECO:0000256" key="1">
    <source>
        <dbReference type="SAM" id="Phobius"/>
    </source>
</evidence>
<evidence type="ECO:0000313" key="2">
    <source>
        <dbReference type="EMBL" id="KWX14101.1"/>
    </source>
</evidence>
<keyword evidence="1" id="KW-1133">Transmembrane helix</keyword>
<dbReference type="EMBL" id="JXTI01000044">
    <property type="protein sequence ID" value="KWX14101.1"/>
    <property type="molecule type" value="Genomic_DNA"/>
</dbReference>
<reference evidence="2 3" key="1">
    <citation type="journal article" date="2015" name="Mol. Biochem. Parasitol.">
        <title>Identification of polymorphic genes for use in assemblage B genotyping assays through comparative genomics of multiple assemblage B Giardia duodenalis isolates.</title>
        <authorList>
            <person name="Wielinga C."/>
            <person name="Thompson R.C."/>
            <person name="Monis P."/>
            <person name="Ryan U."/>
        </authorList>
    </citation>
    <scope>NUCLEOTIDE SEQUENCE [LARGE SCALE GENOMIC DNA]</scope>
    <source>
        <strain evidence="2 3">BAH15c1</strain>
    </source>
</reference>
<sequence length="57" mass="6409">MSIFLINWSVYSETVQSLQNEYTPTDVFGGPVCILISVAIYFSLSSIVNVIQSTYRN</sequence>
<name>A0A132NVK4_GIAIN</name>
<proteinExistence type="predicted"/>
<dbReference type="Proteomes" id="UP000070089">
    <property type="component" value="Unassembled WGS sequence"/>
</dbReference>
<keyword evidence="1" id="KW-0472">Membrane</keyword>
<organism evidence="2 3">
    <name type="scientific">Giardia duodenalis assemblage B</name>
    <dbReference type="NCBI Taxonomy" id="1394984"/>
    <lineage>
        <taxon>Eukaryota</taxon>
        <taxon>Metamonada</taxon>
        <taxon>Diplomonadida</taxon>
        <taxon>Hexamitidae</taxon>
        <taxon>Giardiinae</taxon>
        <taxon>Giardia</taxon>
    </lineage>
</organism>
<dbReference type="AlphaFoldDB" id="A0A132NVK4"/>
<comment type="caution">
    <text evidence="2">The sequence shown here is derived from an EMBL/GenBank/DDBJ whole genome shotgun (WGS) entry which is preliminary data.</text>
</comment>
<accession>A0A132NVK4</accession>
<keyword evidence="1" id="KW-0812">Transmembrane</keyword>
<gene>
    <name evidence="2" type="ORF">QR46_1919</name>
</gene>
<evidence type="ECO:0000313" key="3">
    <source>
        <dbReference type="Proteomes" id="UP000070089"/>
    </source>
</evidence>
<protein>
    <submittedName>
        <fullName evidence="2">Vacuolar biogenesis protein END1</fullName>
    </submittedName>
</protein>